<organism evidence="3 4">
    <name type="scientific">Colletotrichum asianum</name>
    <dbReference type="NCBI Taxonomy" id="702518"/>
    <lineage>
        <taxon>Eukaryota</taxon>
        <taxon>Fungi</taxon>
        <taxon>Dikarya</taxon>
        <taxon>Ascomycota</taxon>
        <taxon>Pezizomycotina</taxon>
        <taxon>Sordariomycetes</taxon>
        <taxon>Hypocreomycetidae</taxon>
        <taxon>Glomerellales</taxon>
        <taxon>Glomerellaceae</taxon>
        <taxon>Colletotrichum</taxon>
        <taxon>Colletotrichum gloeosporioides species complex</taxon>
    </lineage>
</organism>
<sequence>MPSTADYHSASNNETEGTSGLERQTTAQQPQIGDELDNSSDSECGRSDNIEGSDIATSDPKDGERANGFCLGPGFINQESWGIRLLSWTWDIVLTALPLFFISVSIIALKLDQTAKSSSEYGVKVEEITRLGPTIYPILFAMVVARFYRNLARWHLERPGGITVSSLEQIVGSQSFASALERLIVVRASLLLGALILLSWAMSPLGGQSSSRLLGIGELKSTINSWVYYDSRVYQESVFKYMEEYSFGPEDIVTALYSASLLFSSNQPRKSSIDFLGRPKIPQWPSESMQDGNDAWRVVDEKALEAENDYYTSLVGVNMQGLGQDENSTHYEFELDSDYIHFNCSMVTTAQSQEDLERIKFPADGPYAPDNLWKAYNKTMRTMTSYRQSFMCIPVYTTNVATGGYLLYVSQGDPTGFSLSVFNCTTTTIDLRTKLLCTAQGCSPKKQRRIQTAPPTIANYYKIRQDAVRLLFGEWPKMTPVTARASATDNYIANDKAVYGNQKTQNWTGIDTNMFSRRLTTAFNTAWDAGMDPYNFTKSSFPLPENPADFWTNRTNATITTIEPAYYVNRLWAVILILTTIFLQVLAICGLVLKCLIRGPDILGFASSLTRDNNFVPVSGGSFQDGARRARSLRNMRVRLADVQPRKSHGYIAFSAVPSAPSPGEDNDGDKEENQNLGQLRKTRMYI</sequence>
<feature type="transmembrane region" description="Helical" evidence="2">
    <location>
        <begin position="571"/>
        <end position="593"/>
    </location>
</feature>
<feature type="region of interest" description="Disordered" evidence="1">
    <location>
        <begin position="657"/>
        <end position="687"/>
    </location>
</feature>
<feature type="transmembrane region" description="Helical" evidence="2">
    <location>
        <begin position="128"/>
        <end position="148"/>
    </location>
</feature>
<evidence type="ECO:0000313" key="4">
    <source>
        <dbReference type="Proteomes" id="UP000434172"/>
    </source>
</evidence>
<dbReference type="AlphaFoldDB" id="A0A8H3WP94"/>
<dbReference type="EMBL" id="WOWK01000011">
    <property type="protein sequence ID" value="KAF0329511.1"/>
    <property type="molecule type" value="Genomic_DNA"/>
</dbReference>
<gene>
    <name evidence="3" type="ORF">GQ607_003079</name>
</gene>
<keyword evidence="4" id="KW-1185">Reference proteome</keyword>
<feature type="compositionally biased region" description="Polar residues" evidence="1">
    <location>
        <begin position="9"/>
        <end position="31"/>
    </location>
</feature>
<dbReference type="Proteomes" id="UP000434172">
    <property type="component" value="Unassembled WGS sequence"/>
</dbReference>
<feature type="region of interest" description="Disordered" evidence="1">
    <location>
        <begin position="1"/>
        <end position="64"/>
    </location>
</feature>
<keyword evidence="2" id="KW-1133">Transmembrane helix</keyword>
<feature type="transmembrane region" description="Helical" evidence="2">
    <location>
        <begin position="88"/>
        <end position="108"/>
    </location>
</feature>
<keyword evidence="2" id="KW-0472">Membrane</keyword>
<feature type="transmembrane region" description="Helical" evidence="2">
    <location>
        <begin position="184"/>
        <end position="202"/>
    </location>
</feature>
<reference evidence="3 4" key="1">
    <citation type="submission" date="2019-12" db="EMBL/GenBank/DDBJ databases">
        <title>A genome sequence resource for the geographically widespread anthracnose pathogen Colletotrichum asianum.</title>
        <authorList>
            <person name="Meng Y."/>
        </authorList>
    </citation>
    <scope>NUCLEOTIDE SEQUENCE [LARGE SCALE GENOMIC DNA]</scope>
    <source>
        <strain evidence="3 4">ICMP 18580</strain>
    </source>
</reference>
<accession>A0A8H3WP94</accession>
<dbReference type="OrthoDB" id="4847662at2759"/>
<proteinExistence type="predicted"/>
<evidence type="ECO:0000256" key="2">
    <source>
        <dbReference type="SAM" id="Phobius"/>
    </source>
</evidence>
<comment type="caution">
    <text evidence="3">The sequence shown here is derived from an EMBL/GenBank/DDBJ whole genome shotgun (WGS) entry which is preliminary data.</text>
</comment>
<evidence type="ECO:0000256" key="1">
    <source>
        <dbReference type="SAM" id="MobiDB-lite"/>
    </source>
</evidence>
<keyword evidence="2" id="KW-0812">Transmembrane</keyword>
<evidence type="ECO:0000313" key="3">
    <source>
        <dbReference type="EMBL" id="KAF0329511.1"/>
    </source>
</evidence>
<protein>
    <submittedName>
        <fullName evidence="3">Uncharacterized protein</fullName>
    </submittedName>
</protein>
<name>A0A8H3WP94_9PEZI</name>